<keyword evidence="2" id="KW-1185">Reference proteome</keyword>
<gene>
    <name evidence="1" type="ORF">I8751_01130</name>
</gene>
<proteinExistence type="predicted"/>
<sequence>MSNDKPFGFGSSQPTETVRIATASPLRVYVLFLRFSVRQSLTLGQHAIAFIAILD</sequence>
<dbReference type="AlphaFoldDB" id="A0A8J7HDA9"/>
<dbReference type="EMBL" id="JAECZB010000001">
    <property type="protein sequence ID" value="MBH8551014.1"/>
    <property type="molecule type" value="Genomic_DNA"/>
</dbReference>
<reference evidence="1 2" key="1">
    <citation type="journal article" date="2021" name="Int. J. Syst. Evol. Microbiol.">
        <title>Amazonocrinis nigriterrae gen. nov., sp. nov., Atlanticothrix silvestris gen. nov., sp. nov. and Dendronalium phyllosphericum gen. nov., sp. nov., nostocacean cyanobacteria from Brazilian environments.</title>
        <authorList>
            <person name="Alvarenga D.O."/>
            <person name="Andreote A.P.D."/>
            <person name="Branco L.H.Z."/>
            <person name="Delbaje E."/>
            <person name="Cruz R.B."/>
            <person name="Varani A.M."/>
            <person name="Fiore M.F."/>
        </authorList>
    </citation>
    <scope>NUCLEOTIDE SEQUENCE [LARGE SCALE GENOMIC DNA]</scope>
    <source>
        <strain evidence="1 2">CENA357</strain>
    </source>
</reference>
<name>A0A8J7HDA9_9CYAN</name>
<protein>
    <submittedName>
        <fullName evidence="1">Uncharacterized protein</fullName>
    </submittedName>
</protein>
<dbReference type="RefSeq" id="WP_214437323.1">
    <property type="nucleotide sequence ID" value="NZ_JAECZB010000001.1"/>
</dbReference>
<dbReference type="Proteomes" id="UP000599391">
    <property type="component" value="Unassembled WGS sequence"/>
</dbReference>
<evidence type="ECO:0000313" key="2">
    <source>
        <dbReference type="Proteomes" id="UP000599391"/>
    </source>
</evidence>
<organism evidence="1 2">
    <name type="scientific">Atlanticothrix silvestris CENA357</name>
    <dbReference type="NCBI Taxonomy" id="1725252"/>
    <lineage>
        <taxon>Bacteria</taxon>
        <taxon>Bacillati</taxon>
        <taxon>Cyanobacteriota</taxon>
        <taxon>Cyanophyceae</taxon>
        <taxon>Nostocales</taxon>
        <taxon>Nodulariaceae</taxon>
        <taxon>Atlanticothrix</taxon>
        <taxon>Atlanticothrix silvestris</taxon>
    </lineage>
</organism>
<evidence type="ECO:0000313" key="1">
    <source>
        <dbReference type="EMBL" id="MBH8551014.1"/>
    </source>
</evidence>
<comment type="caution">
    <text evidence="1">The sequence shown here is derived from an EMBL/GenBank/DDBJ whole genome shotgun (WGS) entry which is preliminary data.</text>
</comment>
<accession>A0A8J7HDA9</accession>